<protein>
    <submittedName>
        <fullName evidence="1">Uncharacterized protein</fullName>
    </submittedName>
</protein>
<comment type="caution">
    <text evidence="1">The sequence shown here is derived from an EMBL/GenBank/DDBJ whole genome shotgun (WGS) entry which is preliminary data.</text>
</comment>
<evidence type="ECO:0000313" key="1">
    <source>
        <dbReference type="EMBL" id="EDP16975.1"/>
    </source>
</evidence>
<sequence length="42" mass="4976">MILWFHGPLAQLQVELISSIISVSEQIFNHLLHIEQQNKYEK</sequence>
<evidence type="ECO:0000313" key="2">
    <source>
        <dbReference type="Proteomes" id="UP000005396"/>
    </source>
</evidence>
<dbReference type="PaxDb" id="411902-CLOBOL_02675"/>
<accession>A8RQ87</accession>
<name>A8RQ87_ENTBW</name>
<organism evidence="1 2">
    <name type="scientific">Enterocloster bolteae (strain ATCC BAA-613 / DSM 15670 / CCUG 46953 / JCM 12243 / WAL 16351)</name>
    <name type="common">Clostridium bolteae</name>
    <dbReference type="NCBI Taxonomy" id="411902"/>
    <lineage>
        <taxon>Bacteria</taxon>
        <taxon>Bacillati</taxon>
        <taxon>Bacillota</taxon>
        <taxon>Clostridia</taxon>
        <taxon>Lachnospirales</taxon>
        <taxon>Lachnospiraceae</taxon>
        <taxon>Enterocloster</taxon>
    </lineage>
</organism>
<reference evidence="1 2" key="2">
    <citation type="submission" date="2007-09" db="EMBL/GenBank/DDBJ databases">
        <title>Draft genome sequence of Clostridium bolteae (ATCC BAA-613).</title>
        <authorList>
            <person name="Sudarsanam P."/>
            <person name="Ley R."/>
            <person name="Guruge J."/>
            <person name="Turnbaugh P.J."/>
            <person name="Mahowald M."/>
            <person name="Liep D."/>
            <person name="Gordon J."/>
        </authorList>
    </citation>
    <scope>NUCLEOTIDE SEQUENCE [LARGE SCALE GENOMIC DNA]</scope>
    <source>
        <strain evidence="2">ATCC BAA-613 / DSM 15670 / CCUG 46953 / JCM 12243 / WAL 16351</strain>
    </source>
</reference>
<dbReference type="HOGENOM" id="CLU_3249433_0_0_9"/>
<dbReference type="EMBL" id="ABCC02000025">
    <property type="protein sequence ID" value="EDP16975.1"/>
    <property type="molecule type" value="Genomic_DNA"/>
</dbReference>
<dbReference type="AlphaFoldDB" id="A8RQ87"/>
<dbReference type="Proteomes" id="UP000005396">
    <property type="component" value="Unassembled WGS sequence"/>
</dbReference>
<reference evidence="1 2" key="1">
    <citation type="submission" date="2007-08" db="EMBL/GenBank/DDBJ databases">
        <authorList>
            <person name="Fulton L."/>
            <person name="Clifton S."/>
            <person name="Fulton B."/>
            <person name="Xu J."/>
            <person name="Minx P."/>
            <person name="Pepin K.H."/>
            <person name="Johnson M."/>
            <person name="Thiruvilangam P."/>
            <person name="Bhonagiri V."/>
            <person name="Nash W.E."/>
            <person name="Mardis E.R."/>
            <person name="Wilson R.K."/>
        </authorList>
    </citation>
    <scope>NUCLEOTIDE SEQUENCE [LARGE SCALE GENOMIC DNA]</scope>
    <source>
        <strain evidence="2">ATCC BAA-613 / DSM 15670 / CCUG 46953 / JCM 12243 / WAL 16351</strain>
    </source>
</reference>
<gene>
    <name evidence="1" type="ORF">CLOBOL_02675</name>
</gene>
<proteinExistence type="predicted"/>